<name>A0A2P8GM50_9BACT</name>
<dbReference type="Pfam" id="PF13699">
    <property type="entry name" value="eCIS_core"/>
    <property type="match status" value="1"/>
</dbReference>
<accession>A0A2P8GM50</accession>
<evidence type="ECO:0000313" key="3">
    <source>
        <dbReference type="EMBL" id="PSL35052.1"/>
    </source>
</evidence>
<evidence type="ECO:0000313" key="4">
    <source>
        <dbReference type="Proteomes" id="UP000240978"/>
    </source>
</evidence>
<keyword evidence="4" id="KW-1185">Reference proteome</keyword>
<evidence type="ECO:0000256" key="1">
    <source>
        <dbReference type="SAM" id="MobiDB-lite"/>
    </source>
</evidence>
<feature type="compositionally biased region" description="Basic residues" evidence="1">
    <location>
        <begin position="1"/>
        <end position="13"/>
    </location>
</feature>
<sequence length="508" mass="55954">MKMNSRRYRRHRNPEKTDQKEGPFFSPASTSIQTKEDAFFQPKLSVGEPGDQYEKEADAVASKVVNKQPAQGTAVQRKEISAVQAMPEKKEEEKKVQKKGMNDKKEEEKPVQKKDDKGKEEEKLQKKAAPDKKEEEKVVQKKGDKGKEEEKLQKKGAPEKKEEEKMVQKKEEPEKKPAADEVLKEEKEEGKKGGAPSLMAKENNSGGAREGSDQLAQQLKDQRGDGAPLSREVRNEMSESIGADFSNVRIHTGEKAATLSNELGAQAFTHGNDVYFNSGKYDTDSSAGKHLLAHELTHVVQQGAAPAMEGKTSGAAASHTTPGVQREISTPLPDGVKPDEKSEVANFPVGSFKVEIRPDRKAKEEDNIAADHAFTSGSIDAHVSYERNKNNKISKVTISKTLIIQTIYGADATSKGDSGYGRGHIKSDTDKGNKSLGFHEGNHGIDFMEYIKAHPFPEIVIRKPVTDAEFATLKAEWDAKHQAYVDDMLATSKKNTDDVKDPPAPAKP</sequence>
<dbReference type="RefSeq" id="WP_211303403.1">
    <property type="nucleotide sequence ID" value="NZ_PYGK01000002.1"/>
</dbReference>
<organism evidence="3 4">
    <name type="scientific">Chitinophaga ginsengisoli</name>
    <dbReference type="NCBI Taxonomy" id="363837"/>
    <lineage>
        <taxon>Bacteria</taxon>
        <taxon>Pseudomonadati</taxon>
        <taxon>Bacteroidota</taxon>
        <taxon>Chitinophagia</taxon>
        <taxon>Chitinophagales</taxon>
        <taxon>Chitinophagaceae</taxon>
        <taxon>Chitinophaga</taxon>
    </lineage>
</organism>
<dbReference type="EMBL" id="PYGK01000002">
    <property type="protein sequence ID" value="PSL35052.1"/>
    <property type="molecule type" value="Genomic_DNA"/>
</dbReference>
<reference evidence="3 4" key="1">
    <citation type="submission" date="2018-03" db="EMBL/GenBank/DDBJ databases">
        <title>Genomic Encyclopedia of Archaeal and Bacterial Type Strains, Phase II (KMG-II): from individual species to whole genera.</title>
        <authorList>
            <person name="Goeker M."/>
        </authorList>
    </citation>
    <scope>NUCLEOTIDE SEQUENCE [LARGE SCALE GENOMIC DNA]</scope>
    <source>
        <strain evidence="3 4">DSM 18107</strain>
    </source>
</reference>
<evidence type="ECO:0000259" key="2">
    <source>
        <dbReference type="Pfam" id="PF13699"/>
    </source>
</evidence>
<dbReference type="InterPro" id="IPR025295">
    <property type="entry name" value="eCIS_core_dom"/>
</dbReference>
<feature type="region of interest" description="Disordered" evidence="1">
    <location>
        <begin position="415"/>
        <end position="437"/>
    </location>
</feature>
<feature type="region of interest" description="Disordered" evidence="1">
    <location>
        <begin position="312"/>
        <end position="342"/>
    </location>
</feature>
<dbReference type="AlphaFoldDB" id="A0A2P8GM50"/>
<feature type="compositionally biased region" description="Basic and acidic residues" evidence="1">
    <location>
        <begin position="87"/>
        <end position="192"/>
    </location>
</feature>
<protein>
    <submittedName>
        <fullName evidence="3">Uncharacterized protein DUF4157</fullName>
    </submittedName>
</protein>
<feature type="region of interest" description="Disordered" evidence="1">
    <location>
        <begin position="1"/>
        <end position="236"/>
    </location>
</feature>
<comment type="caution">
    <text evidence="3">The sequence shown here is derived from an EMBL/GenBank/DDBJ whole genome shotgun (WGS) entry which is preliminary data.</text>
</comment>
<feature type="domain" description="eCIS core" evidence="2">
    <location>
        <begin position="228"/>
        <end position="304"/>
    </location>
</feature>
<dbReference type="Proteomes" id="UP000240978">
    <property type="component" value="Unassembled WGS sequence"/>
</dbReference>
<proteinExistence type="predicted"/>
<gene>
    <name evidence="3" type="ORF">CLV42_102626</name>
</gene>